<accession>A0A067SIU6</accession>
<proteinExistence type="predicted"/>
<evidence type="ECO:0000313" key="2">
    <source>
        <dbReference type="EMBL" id="KDR66693.1"/>
    </source>
</evidence>
<name>A0A067SIU6_GALM3</name>
<feature type="signal peptide" evidence="1">
    <location>
        <begin position="1"/>
        <end position="16"/>
    </location>
</feature>
<dbReference type="EMBL" id="KL142421">
    <property type="protein sequence ID" value="KDR66693.1"/>
    <property type="molecule type" value="Genomic_DNA"/>
</dbReference>
<dbReference type="HOGENOM" id="CLU_2049870_0_0_1"/>
<feature type="chain" id="PRO_5001645901" evidence="1">
    <location>
        <begin position="17"/>
        <end position="120"/>
    </location>
</feature>
<reference evidence="3" key="1">
    <citation type="journal article" date="2014" name="Proc. Natl. Acad. Sci. U.S.A.">
        <title>Extensive sampling of basidiomycete genomes demonstrates inadequacy of the white-rot/brown-rot paradigm for wood decay fungi.</title>
        <authorList>
            <person name="Riley R."/>
            <person name="Salamov A.A."/>
            <person name="Brown D.W."/>
            <person name="Nagy L.G."/>
            <person name="Floudas D."/>
            <person name="Held B.W."/>
            <person name="Levasseur A."/>
            <person name="Lombard V."/>
            <person name="Morin E."/>
            <person name="Otillar R."/>
            <person name="Lindquist E.A."/>
            <person name="Sun H."/>
            <person name="LaButti K.M."/>
            <person name="Schmutz J."/>
            <person name="Jabbour D."/>
            <person name="Luo H."/>
            <person name="Baker S.E."/>
            <person name="Pisabarro A.G."/>
            <person name="Walton J.D."/>
            <person name="Blanchette R.A."/>
            <person name="Henrissat B."/>
            <person name="Martin F."/>
            <person name="Cullen D."/>
            <person name="Hibbett D.S."/>
            <person name="Grigoriev I.V."/>
        </authorList>
    </citation>
    <scope>NUCLEOTIDE SEQUENCE [LARGE SCALE GENOMIC DNA]</scope>
    <source>
        <strain evidence="3">CBS 339.88</strain>
    </source>
</reference>
<keyword evidence="1" id="KW-0732">Signal</keyword>
<evidence type="ECO:0000256" key="1">
    <source>
        <dbReference type="SAM" id="SignalP"/>
    </source>
</evidence>
<protein>
    <submittedName>
        <fullName evidence="2">Uncharacterized protein</fullName>
    </submittedName>
</protein>
<gene>
    <name evidence="2" type="ORF">GALMADRAFT_216902</name>
</gene>
<keyword evidence="3" id="KW-1185">Reference proteome</keyword>
<evidence type="ECO:0000313" key="3">
    <source>
        <dbReference type="Proteomes" id="UP000027222"/>
    </source>
</evidence>
<dbReference type="Proteomes" id="UP000027222">
    <property type="component" value="Unassembled WGS sequence"/>
</dbReference>
<sequence>MKLFYLFSVLAAMIASHQPYLYRKALRDRILPQWNLSWAKTLTMFGRAKLKSRRLNYNKMNKVLVLMGPAPQNVVFQDHLRLHTASMGRGYSNINFAGLVLTLDQEDGTDWWQERVETNT</sequence>
<dbReference type="AlphaFoldDB" id="A0A067SIU6"/>
<organism evidence="2 3">
    <name type="scientific">Galerina marginata (strain CBS 339.88)</name>
    <dbReference type="NCBI Taxonomy" id="685588"/>
    <lineage>
        <taxon>Eukaryota</taxon>
        <taxon>Fungi</taxon>
        <taxon>Dikarya</taxon>
        <taxon>Basidiomycota</taxon>
        <taxon>Agaricomycotina</taxon>
        <taxon>Agaricomycetes</taxon>
        <taxon>Agaricomycetidae</taxon>
        <taxon>Agaricales</taxon>
        <taxon>Agaricineae</taxon>
        <taxon>Strophariaceae</taxon>
        <taxon>Galerina</taxon>
    </lineage>
</organism>